<dbReference type="Gene3D" id="2.60.40.3650">
    <property type="match status" value="1"/>
</dbReference>
<feature type="domain" description="Peptidase M61 catalytic" evidence="2">
    <location>
        <begin position="286"/>
        <end position="392"/>
    </location>
</feature>
<keyword evidence="5" id="KW-1185">Reference proteome</keyword>
<evidence type="ECO:0000313" key="5">
    <source>
        <dbReference type="Proteomes" id="UP000662783"/>
    </source>
</evidence>
<dbReference type="AlphaFoldDB" id="A0A974WIM9"/>
<evidence type="ECO:0000313" key="4">
    <source>
        <dbReference type="EMBL" id="QSE99136.1"/>
    </source>
</evidence>
<feature type="chain" id="PRO_5037053954" evidence="1">
    <location>
        <begin position="22"/>
        <end position="513"/>
    </location>
</feature>
<dbReference type="Proteomes" id="UP000662783">
    <property type="component" value="Chromosome"/>
</dbReference>
<organism evidence="4 5">
    <name type="scientific">Fulvivirga lutea</name>
    <dbReference type="NCBI Taxonomy" id="2810512"/>
    <lineage>
        <taxon>Bacteria</taxon>
        <taxon>Pseudomonadati</taxon>
        <taxon>Bacteroidota</taxon>
        <taxon>Cytophagia</taxon>
        <taxon>Cytophagales</taxon>
        <taxon>Fulvivirgaceae</taxon>
        <taxon>Fulvivirga</taxon>
    </lineage>
</organism>
<gene>
    <name evidence="4" type="ORF">JR347_08625</name>
</gene>
<dbReference type="RefSeq" id="WP_205723647.1">
    <property type="nucleotide sequence ID" value="NZ_CP070608.1"/>
</dbReference>
<evidence type="ECO:0000259" key="3">
    <source>
        <dbReference type="Pfam" id="PF17899"/>
    </source>
</evidence>
<keyword evidence="1" id="KW-0732">Signal</keyword>
<sequence length="513" mass="58848">MKTIKCLAILFIAVCTTYAQENLHYTINLNDQTDDTFKVLLSVNSLSQEDSIYQFASTAPGTYQIEDIGRFVKNFEVFDKNGKQLSTLKKSVNQYRISEPSKVSTISYEVSDTWDTPVKVNPVYKMAGSSLETDHALINAHCMIGFPITRQAEAVSMELIYPENWVVGTALNKNDNGYFVANSFDHLIDSPILLGNLTQESVIIGNTKIEVYTYSKTGLIKSEMLLNDLKDLLIAAEKFLKGYPVDRYTFLFHFEDETVGAWEHSYSSEYVYQESEYTEAFSNSIVSVVAHEFFHIVTPLNIHSEIIEQFNFTNPTPSVHLWLYEGVTEWASGIMQLRGNILTLEELLAEYRQKLIYNDYFDPNYSLQDLALTSFTPKGAQQYSNIYMKGAIIAALLDIRLLELSKGKQGLRELILQLSAKYGKDKAFSEENFFEEIVQMTHPEIKEFIDKYIVEADPLPIQEYFDKIGITYVKNKKVKKESGKEETIKHYFEVNNDATKKQKKLRELWQSNN</sequence>
<dbReference type="InterPro" id="IPR040756">
    <property type="entry name" value="Peptidase_M61_N"/>
</dbReference>
<dbReference type="Pfam" id="PF05299">
    <property type="entry name" value="Peptidase_M61"/>
    <property type="match status" value="1"/>
</dbReference>
<dbReference type="KEGG" id="fuv:JR347_08625"/>
<dbReference type="SUPFAM" id="SSF55486">
    <property type="entry name" value="Metalloproteases ('zincins'), catalytic domain"/>
    <property type="match status" value="1"/>
</dbReference>
<evidence type="ECO:0000259" key="2">
    <source>
        <dbReference type="Pfam" id="PF05299"/>
    </source>
</evidence>
<reference evidence="4" key="1">
    <citation type="submission" date="2021-02" db="EMBL/GenBank/DDBJ databases">
        <title>Fulvivirga sp. S481 isolated from sea water.</title>
        <authorList>
            <person name="Bae S.S."/>
            <person name="Baek K."/>
        </authorList>
    </citation>
    <scope>NUCLEOTIDE SEQUENCE</scope>
    <source>
        <strain evidence="4">S481</strain>
    </source>
</reference>
<proteinExistence type="predicted"/>
<protein>
    <submittedName>
        <fullName evidence="4">Peptidase</fullName>
    </submittedName>
</protein>
<name>A0A974WIM9_9BACT</name>
<accession>A0A974WIM9</accession>
<dbReference type="Gene3D" id="1.10.390.10">
    <property type="entry name" value="Neutral Protease Domain 2"/>
    <property type="match status" value="1"/>
</dbReference>
<dbReference type="InterPro" id="IPR027268">
    <property type="entry name" value="Peptidase_M4/M1_CTD_sf"/>
</dbReference>
<feature type="domain" description="Peptidase M61 N-terminal" evidence="3">
    <location>
        <begin position="24"/>
        <end position="196"/>
    </location>
</feature>
<feature type="signal peptide" evidence="1">
    <location>
        <begin position="1"/>
        <end position="21"/>
    </location>
</feature>
<dbReference type="InterPro" id="IPR007963">
    <property type="entry name" value="Peptidase_M61_catalytic"/>
</dbReference>
<dbReference type="EMBL" id="CP070608">
    <property type="protein sequence ID" value="QSE99136.1"/>
    <property type="molecule type" value="Genomic_DNA"/>
</dbReference>
<evidence type="ECO:0000256" key="1">
    <source>
        <dbReference type="SAM" id="SignalP"/>
    </source>
</evidence>
<dbReference type="Pfam" id="PF17899">
    <property type="entry name" value="Peptidase_M61_N"/>
    <property type="match status" value="1"/>
</dbReference>